<dbReference type="CDD" id="cd07324">
    <property type="entry name" value="M48C_Oma1-like"/>
    <property type="match status" value="1"/>
</dbReference>
<name>A0A5B2VCM8_9HYPH</name>
<dbReference type="InterPro" id="IPR001915">
    <property type="entry name" value="Peptidase_M48"/>
</dbReference>
<proteinExistence type="predicted"/>
<keyword evidence="9" id="KW-1185">Reference proteome</keyword>
<evidence type="ECO:0000313" key="8">
    <source>
        <dbReference type="EMBL" id="KAA2235897.1"/>
    </source>
</evidence>
<dbReference type="PANTHER" id="PTHR22726">
    <property type="entry name" value="METALLOENDOPEPTIDASE OMA1"/>
    <property type="match status" value="1"/>
</dbReference>
<evidence type="ECO:0000256" key="3">
    <source>
        <dbReference type="ARBA" id="ARBA00022723"/>
    </source>
</evidence>
<keyword evidence="3" id="KW-0479">Metal-binding</keyword>
<feature type="domain" description="Peptidase M48" evidence="7">
    <location>
        <begin position="38"/>
        <end position="221"/>
    </location>
</feature>
<keyword evidence="2 8" id="KW-0645">Protease</keyword>
<dbReference type="GO" id="GO:0004222">
    <property type="term" value="F:metalloendopeptidase activity"/>
    <property type="evidence" value="ECO:0007669"/>
    <property type="project" value="InterPro"/>
</dbReference>
<organism evidence="8 9">
    <name type="scientific">Salinarimonas soli</name>
    <dbReference type="NCBI Taxonomy" id="1638099"/>
    <lineage>
        <taxon>Bacteria</taxon>
        <taxon>Pseudomonadati</taxon>
        <taxon>Pseudomonadota</taxon>
        <taxon>Alphaproteobacteria</taxon>
        <taxon>Hyphomicrobiales</taxon>
        <taxon>Salinarimonadaceae</taxon>
        <taxon>Salinarimonas</taxon>
    </lineage>
</organism>
<evidence type="ECO:0000259" key="7">
    <source>
        <dbReference type="Pfam" id="PF01435"/>
    </source>
</evidence>
<protein>
    <submittedName>
        <fullName evidence="8">M48 family metalloprotease</fullName>
    </submittedName>
</protein>
<dbReference type="Gene3D" id="3.30.2010.10">
    <property type="entry name" value="Metalloproteases ('zincins'), catalytic domain"/>
    <property type="match status" value="1"/>
</dbReference>
<evidence type="ECO:0000256" key="1">
    <source>
        <dbReference type="ARBA" id="ARBA00001947"/>
    </source>
</evidence>
<dbReference type="GO" id="GO:0016020">
    <property type="term" value="C:membrane"/>
    <property type="evidence" value="ECO:0007669"/>
    <property type="project" value="TreeGrafter"/>
</dbReference>
<keyword evidence="5" id="KW-0862">Zinc</keyword>
<dbReference type="GO" id="GO:0051603">
    <property type="term" value="P:proteolysis involved in protein catabolic process"/>
    <property type="evidence" value="ECO:0007669"/>
    <property type="project" value="TreeGrafter"/>
</dbReference>
<comment type="caution">
    <text evidence="8">The sequence shown here is derived from an EMBL/GenBank/DDBJ whole genome shotgun (WGS) entry which is preliminary data.</text>
</comment>
<evidence type="ECO:0000256" key="2">
    <source>
        <dbReference type="ARBA" id="ARBA00022670"/>
    </source>
</evidence>
<dbReference type="InterPro" id="IPR051156">
    <property type="entry name" value="Mito/Outer_Membr_Metalloprot"/>
</dbReference>
<evidence type="ECO:0000256" key="6">
    <source>
        <dbReference type="ARBA" id="ARBA00023049"/>
    </source>
</evidence>
<evidence type="ECO:0000256" key="4">
    <source>
        <dbReference type="ARBA" id="ARBA00022801"/>
    </source>
</evidence>
<comment type="cofactor">
    <cofactor evidence="1">
        <name>Zn(2+)</name>
        <dbReference type="ChEBI" id="CHEBI:29105"/>
    </cofactor>
</comment>
<dbReference type="PANTHER" id="PTHR22726:SF1">
    <property type="entry name" value="METALLOENDOPEPTIDASE OMA1, MITOCHONDRIAL"/>
    <property type="match status" value="1"/>
</dbReference>
<accession>A0A5B2VCM8</accession>
<keyword evidence="4" id="KW-0378">Hydrolase</keyword>
<reference evidence="8 9" key="2">
    <citation type="submission" date="2019-09" db="EMBL/GenBank/DDBJ databases">
        <authorList>
            <person name="Jin C."/>
        </authorList>
    </citation>
    <scope>NUCLEOTIDE SEQUENCE [LARGE SCALE GENOMIC DNA]</scope>
    <source>
        <strain evidence="8 9">BN140002</strain>
    </source>
</reference>
<reference evidence="8 9" key="1">
    <citation type="submission" date="2019-09" db="EMBL/GenBank/DDBJ databases">
        <title>Salinarimonas rosea gen. nov., sp. nov., a new member of the a-2 subgroup of the Proteobacteria.</title>
        <authorList>
            <person name="Liu J."/>
        </authorList>
    </citation>
    <scope>NUCLEOTIDE SEQUENCE [LARGE SCALE GENOMIC DNA]</scope>
    <source>
        <strain evidence="8 9">BN140002</strain>
    </source>
</reference>
<dbReference type="EMBL" id="VUOA01000032">
    <property type="protein sequence ID" value="KAA2235897.1"/>
    <property type="molecule type" value="Genomic_DNA"/>
</dbReference>
<dbReference type="Pfam" id="PF01435">
    <property type="entry name" value="Peptidase_M48"/>
    <property type="match status" value="1"/>
</dbReference>
<evidence type="ECO:0000313" key="9">
    <source>
        <dbReference type="Proteomes" id="UP000323142"/>
    </source>
</evidence>
<evidence type="ECO:0000256" key="5">
    <source>
        <dbReference type="ARBA" id="ARBA00022833"/>
    </source>
</evidence>
<dbReference type="Proteomes" id="UP000323142">
    <property type="component" value="Unassembled WGS sequence"/>
</dbReference>
<dbReference type="GO" id="GO:0046872">
    <property type="term" value="F:metal ion binding"/>
    <property type="evidence" value="ECO:0007669"/>
    <property type="project" value="UniProtKB-KW"/>
</dbReference>
<keyword evidence="6 8" id="KW-0482">Metalloprotease</keyword>
<dbReference type="OrthoDB" id="9810445at2"/>
<sequence>MVSAPVEAPRVTGVERAAEREHARLVQAFGGEYRAPAMQALLAETVARLVPATERPSETYRVTVLDSPVVNAFALPSGRLYVTRGLLALANDTAEIAGVLAHEIAHVTLRHAAARSEREQRSALIGRVMAELANNPAASAAVLSEARYDIARFSRVQEIEADQIGVRTLVASGYDPYGAVRFLESLGRAGDLRVSAAGERKAAGADMLATHPSTPERIQAATLAARRAAAPGIGAGDRSRYLAAVEGITYGDNPVDGLVRGRRFIHARLGVTFEAPEGVALENTAQAVVGASADGTRRLLFDAVQPEPGQSLEALLTSTWSDPVETGTLRSATINGLPAAVATSKGRDWSFRLAAIRVGNTTFRLIIAFRTLNPEADRAFEGALASVRALSPEEAAAVRPLKLRLVTAAEGDTAEALAARMADDDRAVDRFLVLNGLTRAGALTPGERYKIVGD</sequence>
<gene>
    <name evidence="8" type="ORF">F0L46_17570</name>
</gene>
<dbReference type="AlphaFoldDB" id="A0A5B2VCM8"/>